<dbReference type="Gene3D" id="3.20.20.220">
    <property type="match status" value="1"/>
</dbReference>
<dbReference type="EC" id="1.5.5.2" evidence="2 5"/>
<accession>A0A6G1KVT2</accession>
<comment type="function">
    <text evidence="5">Converts proline to delta-1-pyrroline-5-carboxylate.</text>
</comment>
<organism evidence="8 9">
    <name type="scientific">Teratosphaeria nubilosa</name>
    <dbReference type="NCBI Taxonomy" id="161662"/>
    <lineage>
        <taxon>Eukaryota</taxon>
        <taxon>Fungi</taxon>
        <taxon>Dikarya</taxon>
        <taxon>Ascomycota</taxon>
        <taxon>Pezizomycotina</taxon>
        <taxon>Dothideomycetes</taxon>
        <taxon>Dothideomycetidae</taxon>
        <taxon>Mycosphaerellales</taxon>
        <taxon>Teratosphaeriaceae</taxon>
        <taxon>Teratosphaeria</taxon>
    </lineage>
</organism>
<evidence type="ECO:0000256" key="4">
    <source>
        <dbReference type="ARBA" id="ARBA00023062"/>
    </source>
</evidence>
<dbReference type="AlphaFoldDB" id="A0A6G1KVT2"/>
<evidence type="ECO:0000256" key="3">
    <source>
        <dbReference type="ARBA" id="ARBA00023002"/>
    </source>
</evidence>
<dbReference type="InterPro" id="IPR002872">
    <property type="entry name" value="Proline_DH_dom"/>
</dbReference>
<feature type="domain" description="Proline dehydrogenase" evidence="7">
    <location>
        <begin position="165"/>
        <end position="475"/>
    </location>
</feature>
<dbReference type="PANTHER" id="PTHR13914">
    <property type="entry name" value="PROLINE OXIDASE"/>
    <property type="match status" value="1"/>
</dbReference>
<reference evidence="8" key="1">
    <citation type="journal article" date="2020" name="Stud. Mycol.">
        <title>101 Dothideomycetes genomes: a test case for predicting lifestyles and emergence of pathogens.</title>
        <authorList>
            <person name="Haridas S."/>
            <person name="Albert R."/>
            <person name="Binder M."/>
            <person name="Bloem J."/>
            <person name="Labutti K."/>
            <person name="Salamov A."/>
            <person name="Andreopoulos B."/>
            <person name="Baker S."/>
            <person name="Barry K."/>
            <person name="Bills G."/>
            <person name="Bluhm B."/>
            <person name="Cannon C."/>
            <person name="Castanera R."/>
            <person name="Culley D."/>
            <person name="Daum C."/>
            <person name="Ezra D."/>
            <person name="Gonzalez J."/>
            <person name="Henrissat B."/>
            <person name="Kuo A."/>
            <person name="Liang C."/>
            <person name="Lipzen A."/>
            <person name="Lutzoni F."/>
            <person name="Magnuson J."/>
            <person name="Mondo S."/>
            <person name="Nolan M."/>
            <person name="Ohm R."/>
            <person name="Pangilinan J."/>
            <person name="Park H.-J."/>
            <person name="Ramirez L."/>
            <person name="Alfaro M."/>
            <person name="Sun H."/>
            <person name="Tritt A."/>
            <person name="Yoshinaga Y."/>
            <person name="Zwiers L.-H."/>
            <person name="Turgeon B."/>
            <person name="Goodwin S."/>
            <person name="Spatafora J."/>
            <person name="Crous P."/>
            <person name="Grigoriev I."/>
        </authorList>
    </citation>
    <scope>NUCLEOTIDE SEQUENCE</scope>
    <source>
        <strain evidence="8">CBS 116005</strain>
    </source>
</reference>
<name>A0A6G1KVT2_9PEZI</name>
<keyword evidence="5" id="KW-0274">FAD</keyword>
<gene>
    <name evidence="8" type="ORF">EJ03DRAFT_331852</name>
</gene>
<dbReference type="SUPFAM" id="SSF51730">
    <property type="entry name" value="FAD-linked oxidoreductase"/>
    <property type="match status" value="1"/>
</dbReference>
<dbReference type="GO" id="GO:0004657">
    <property type="term" value="F:proline dehydrogenase activity"/>
    <property type="evidence" value="ECO:0007669"/>
    <property type="project" value="UniProtKB-EC"/>
</dbReference>
<comment type="catalytic activity">
    <reaction evidence="5">
        <text>L-proline + a quinone = (S)-1-pyrroline-5-carboxylate + a quinol + H(+)</text>
        <dbReference type="Rhea" id="RHEA:23784"/>
        <dbReference type="ChEBI" id="CHEBI:15378"/>
        <dbReference type="ChEBI" id="CHEBI:17388"/>
        <dbReference type="ChEBI" id="CHEBI:24646"/>
        <dbReference type="ChEBI" id="CHEBI:60039"/>
        <dbReference type="ChEBI" id="CHEBI:132124"/>
        <dbReference type="EC" id="1.5.5.2"/>
    </reaction>
</comment>
<dbReference type="InterPro" id="IPR015659">
    <property type="entry name" value="Proline_oxidase"/>
</dbReference>
<evidence type="ECO:0000256" key="5">
    <source>
        <dbReference type="RuleBase" id="RU364054"/>
    </source>
</evidence>
<evidence type="ECO:0000313" key="8">
    <source>
        <dbReference type="EMBL" id="KAF2764432.1"/>
    </source>
</evidence>
<proteinExistence type="inferred from homology"/>
<dbReference type="EMBL" id="ML995923">
    <property type="protein sequence ID" value="KAF2764432.1"/>
    <property type="molecule type" value="Genomic_DNA"/>
</dbReference>
<keyword evidence="4 5" id="KW-0642">Proline metabolism</keyword>
<keyword evidence="3 5" id="KW-0560">Oxidoreductase</keyword>
<feature type="region of interest" description="Disordered" evidence="6">
    <location>
        <begin position="59"/>
        <end position="87"/>
    </location>
</feature>
<comment type="similarity">
    <text evidence="1 5">Belongs to the proline oxidase family.</text>
</comment>
<dbReference type="GO" id="GO:0005739">
    <property type="term" value="C:mitochondrion"/>
    <property type="evidence" value="ECO:0007669"/>
    <property type="project" value="TreeGrafter"/>
</dbReference>
<feature type="compositionally biased region" description="Polar residues" evidence="6">
    <location>
        <begin position="77"/>
        <end position="86"/>
    </location>
</feature>
<dbReference type="Pfam" id="PF01619">
    <property type="entry name" value="Pro_dh"/>
    <property type="match status" value="1"/>
</dbReference>
<keyword evidence="9" id="KW-1185">Reference proteome</keyword>
<dbReference type="OrthoDB" id="5464at2759"/>
<evidence type="ECO:0000313" key="9">
    <source>
        <dbReference type="Proteomes" id="UP000799436"/>
    </source>
</evidence>
<protein>
    <recommendedName>
        <fullName evidence="2 5">Proline dehydrogenase</fullName>
        <ecNumber evidence="2 5">1.5.5.2</ecNumber>
    </recommendedName>
</protein>
<keyword evidence="5" id="KW-0285">Flavoprotein</keyword>
<evidence type="ECO:0000256" key="2">
    <source>
        <dbReference type="ARBA" id="ARBA00012695"/>
    </source>
</evidence>
<dbReference type="GO" id="GO:0010133">
    <property type="term" value="P:L-proline catabolic process to L-glutamate"/>
    <property type="evidence" value="ECO:0007669"/>
    <property type="project" value="TreeGrafter"/>
</dbReference>
<dbReference type="PANTHER" id="PTHR13914:SF30">
    <property type="entry name" value="PROLINE DEHYDROGENASE"/>
    <property type="match status" value="1"/>
</dbReference>
<dbReference type="InterPro" id="IPR029041">
    <property type="entry name" value="FAD-linked_oxidoreductase-like"/>
</dbReference>
<sequence length="493" mass="54333">MVFEPARVPLLEVGVLAASAPRRSVRACYRPCLRKAHAASTPRRQIQTSQAQKQDLLLGTQGTPVPPHPNAPAPESGKSTPPSNEMPSALAALPLSQILRTYLITSISSSPALLGTSTKLLRSMLDSKSALFDVDRNPILRTILLETFYKQFCAGSTEAEVRRMCSNLRQQGYSGVILEYALEVLKDAEGTDEAQDIELWRVGTMGSVSMASPGDYIGLKWSGMGPAAMRRMKKNEAPSAEMEKAMHEICKAAAEKNVVLLPSAEETWTLDGYFDWTMRMQRMYNTGGKGVVYNTYQAYLKQAPERFAKHLEIAKAEGFTLGVKVVRGAYLHSEERSLIHDTIEHTHEAYDSIASSLIHRDYNNFVRPLSGTGSRWPQIGVVLATHNLRSVQRAQALRRIQASRGEPLTELMFAQLQGMADEVSATLVAAAKAPVTDSNAVRERVYKCTSFGTMSQCLNYLLRRAAENKDAAGRTADTRRAMGRELLRRAGLA</sequence>
<dbReference type="Proteomes" id="UP000799436">
    <property type="component" value="Unassembled WGS sequence"/>
</dbReference>
<comment type="cofactor">
    <cofactor evidence="5">
        <name>FAD</name>
        <dbReference type="ChEBI" id="CHEBI:57692"/>
    </cofactor>
</comment>
<evidence type="ECO:0000256" key="1">
    <source>
        <dbReference type="ARBA" id="ARBA00005869"/>
    </source>
</evidence>
<evidence type="ECO:0000256" key="6">
    <source>
        <dbReference type="SAM" id="MobiDB-lite"/>
    </source>
</evidence>
<evidence type="ECO:0000259" key="7">
    <source>
        <dbReference type="Pfam" id="PF01619"/>
    </source>
</evidence>
<dbReference type="GO" id="GO:0071949">
    <property type="term" value="F:FAD binding"/>
    <property type="evidence" value="ECO:0007669"/>
    <property type="project" value="TreeGrafter"/>
</dbReference>